<reference evidence="2" key="1">
    <citation type="submission" date="2021-06" db="EMBL/GenBank/DDBJ databases">
        <title>Comparative genomics, transcriptomics and evolutionary studies reveal genomic signatures of adaptation to plant cell wall in hemibiotrophic fungi.</title>
        <authorList>
            <consortium name="DOE Joint Genome Institute"/>
            <person name="Baroncelli R."/>
            <person name="Diaz J.F."/>
            <person name="Benocci T."/>
            <person name="Peng M."/>
            <person name="Battaglia E."/>
            <person name="Haridas S."/>
            <person name="Andreopoulos W."/>
            <person name="Labutti K."/>
            <person name="Pangilinan J."/>
            <person name="Floch G.L."/>
            <person name="Makela M.R."/>
            <person name="Henrissat B."/>
            <person name="Grigoriev I.V."/>
            <person name="Crouch J.A."/>
            <person name="De Vries R.P."/>
            <person name="Sukno S.A."/>
            <person name="Thon M.R."/>
        </authorList>
    </citation>
    <scope>NUCLEOTIDE SEQUENCE</scope>
    <source>
        <strain evidence="2">CBS 193.32</strain>
    </source>
</reference>
<protein>
    <submittedName>
        <fullName evidence="2">Uncharacterized protein</fullName>
    </submittedName>
</protein>
<name>A0AAJ0B4K9_9PEZI</name>
<keyword evidence="3" id="KW-1185">Reference proteome</keyword>
<proteinExistence type="predicted"/>
<evidence type="ECO:0000313" key="2">
    <source>
        <dbReference type="EMBL" id="KAK1701544.1"/>
    </source>
</evidence>
<dbReference type="AlphaFoldDB" id="A0AAJ0B4K9"/>
<evidence type="ECO:0000256" key="1">
    <source>
        <dbReference type="SAM" id="MobiDB-lite"/>
    </source>
</evidence>
<gene>
    <name evidence="2" type="ORF">BDP55DRAFT_23537</name>
</gene>
<dbReference type="EMBL" id="JAHMHR010000001">
    <property type="protein sequence ID" value="KAK1701544.1"/>
    <property type="molecule type" value="Genomic_DNA"/>
</dbReference>
<dbReference type="GeneID" id="85450701"/>
<feature type="region of interest" description="Disordered" evidence="1">
    <location>
        <begin position="72"/>
        <end position="118"/>
    </location>
</feature>
<sequence length="118" mass="13418">MMASNMNKCIPFNAPLCICIRSLQRPLFSRAPLPSASLTPAGPGSLCPFSFSHPYLARWAFYVIHKRPKKNPLTQNARHTADRRRGTSDGRTYNSEYPSCRDARKGRRQQPHVSLFWG</sequence>
<organism evidence="2 3">
    <name type="scientific">Colletotrichum godetiae</name>
    <dbReference type="NCBI Taxonomy" id="1209918"/>
    <lineage>
        <taxon>Eukaryota</taxon>
        <taxon>Fungi</taxon>
        <taxon>Dikarya</taxon>
        <taxon>Ascomycota</taxon>
        <taxon>Pezizomycotina</taxon>
        <taxon>Sordariomycetes</taxon>
        <taxon>Hypocreomycetidae</taxon>
        <taxon>Glomerellales</taxon>
        <taxon>Glomerellaceae</taxon>
        <taxon>Colletotrichum</taxon>
        <taxon>Colletotrichum acutatum species complex</taxon>
    </lineage>
</organism>
<dbReference type="Proteomes" id="UP001224890">
    <property type="component" value="Unassembled WGS sequence"/>
</dbReference>
<dbReference type="RefSeq" id="XP_060437299.1">
    <property type="nucleotide sequence ID" value="XM_060566175.1"/>
</dbReference>
<accession>A0AAJ0B4K9</accession>
<evidence type="ECO:0000313" key="3">
    <source>
        <dbReference type="Proteomes" id="UP001224890"/>
    </source>
</evidence>
<comment type="caution">
    <text evidence="2">The sequence shown here is derived from an EMBL/GenBank/DDBJ whole genome shotgun (WGS) entry which is preliminary data.</text>
</comment>
<feature type="compositionally biased region" description="Basic and acidic residues" evidence="1">
    <location>
        <begin position="79"/>
        <end position="88"/>
    </location>
</feature>